<reference evidence="3 4" key="1">
    <citation type="submission" date="2019-02" db="EMBL/GenBank/DDBJ databases">
        <title>Deep-cultivation of Planctomycetes and their phenomic and genomic characterization uncovers novel biology.</title>
        <authorList>
            <person name="Wiegand S."/>
            <person name="Jogler M."/>
            <person name="Boedeker C."/>
            <person name="Pinto D."/>
            <person name="Vollmers J."/>
            <person name="Rivas-Marin E."/>
            <person name="Kohn T."/>
            <person name="Peeters S.H."/>
            <person name="Heuer A."/>
            <person name="Rast P."/>
            <person name="Oberbeckmann S."/>
            <person name="Bunk B."/>
            <person name="Jeske O."/>
            <person name="Meyerdierks A."/>
            <person name="Storesund J.E."/>
            <person name="Kallscheuer N."/>
            <person name="Luecker S."/>
            <person name="Lage O.M."/>
            <person name="Pohl T."/>
            <person name="Merkel B.J."/>
            <person name="Hornburger P."/>
            <person name="Mueller R.-W."/>
            <person name="Bruemmer F."/>
            <person name="Labrenz M."/>
            <person name="Spormann A.M."/>
            <person name="Op Den Camp H."/>
            <person name="Overmann J."/>
            <person name="Amann R."/>
            <person name="Jetten M.S.M."/>
            <person name="Mascher T."/>
            <person name="Medema M.H."/>
            <person name="Devos D.P."/>
            <person name="Kaster A.-K."/>
            <person name="Ovreas L."/>
            <person name="Rohde M."/>
            <person name="Galperin M.Y."/>
            <person name="Jogler C."/>
        </authorList>
    </citation>
    <scope>NUCLEOTIDE SEQUENCE [LARGE SCALE GENOMIC DNA]</scope>
    <source>
        <strain evidence="3 4">Poly59</strain>
    </source>
</reference>
<dbReference type="GO" id="GO:0004803">
    <property type="term" value="F:transposase activity"/>
    <property type="evidence" value="ECO:0007669"/>
    <property type="project" value="InterPro"/>
</dbReference>
<evidence type="ECO:0000313" key="3">
    <source>
        <dbReference type="EMBL" id="TWU51251.1"/>
    </source>
</evidence>
<feature type="domain" description="H repeat-associated protein N-terminal" evidence="2">
    <location>
        <begin position="10"/>
        <end position="56"/>
    </location>
</feature>
<dbReference type="NCBIfam" id="NF033564">
    <property type="entry name" value="transpos_ISAs1"/>
    <property type="match status" value="1"/>
</dbReference>
<evidence type="ECO:0000259" key="1">
    <source>
        <dbReference type="Pfam" id="PF01609"/>
    </source>
</evidence>
<dbReference type="AlphaFoldDB" id="A0A5C6EVJ4"/>
<dbReference type="PANTHER" id="PTHR30298:SF0">
    <property type="entry name" value="PROTEIN YBFL-RELATED"/>
    <property type="match status" value="1"/>
</dbReference>
<dbReference type="Pfam" id="PF13808">
    <property type="entry name" value="DDE_Tnp_1_assoc"/>
    <property type="match status" value="1"/>
</dbReference>
<dbReference type="Pfam" id="PF01609">
    <property type="entry name" value="DDE_Tnp_1"/>
    <property type="match status" value="1"/>
</dbReference>
<dbReference type="InterPro" id="IPR051698">
    <property type="entry name" value="Transposase_11-like"/>
</dbReference>
<dbReference type="InterPro" id="IPR002559">
    <property type="entry name" value="Transposase_11"/>
</dbReference>
<evidence type="ECO:0000259" key="2">
    <source>
        <dbReference type="Pfam" id="PF13808"/>
    </source>
</evidence>
<keyword evidence="4" id="KW-1185">Reference proteome</keyword>
<dbReference type="EMBL" id="SJPX01000003">
    <property type="protein sequence ID" value="TWU51251.1"/>
    <property type="molecule type" value="Genomic_DNA"/>
</dbReference>
<dbReference type="GO" id="GO:0003677">
    <property type="term" value="F:DNA binding"/>
    <property type="evidence" value="ECO:0007669"/>
    <property type="project" value="InterPro"/>
</dbReference>
<comment type="caution">
    <text evidence="3">The sequence shown here is derived from an EMBL/GenBank/DDBJ whole genome shotgun (WGS) entry which is preliminary data.</text>
</comment>
<dbReference type="Proteomes" id="UP000317977">
    <property type="component" value="Unassembled WGS sequence"/>
</dbReference>
<dbReference type="GO" id="GO:0006313">
    <property type="term" value="P:DNA transposition"/>
    <property type="evidence" value="ECO:0007669"/>
    <property type="project" value="InterPro"/>
</dbReference>
<proteinExistence type="predicted"/>
<dbReference type="InterPro" id="IPR032806">
    <property type="entry name" value="YbfD_N"/>
</dbReference>
<evidence type="ECO:0000313" key="4">
    <source>
        <dbReference type="Proteomes" id="UP000317977"/>
    </source>
</evidence>
<feature type="domain" description="Transposase IS4-like" evidence="1">
    <location>
        <begin position="62"/>
        <end position="302"/>
    </location>
</feature>
<accession>A0A5C6EVJ4</accession>
<dbReference type="PANTHER" id="PTHR30298">
    <property type="entry name" value="H REPEAT-ASSOCIATED PREDICTED TRANSPOSASE"/>
    <property type="match status" value="1"/>
</dbReference>
<gene>
    <name evidence="3" type="ORF">Poly59_28430</name>
</gene>
<organism evidence="3 4">
    <name type="scientific">Rubripirellula reticaptiva</name>
    <dbReference type="NCBI Taxonomy" id="2528013"/>
    <lineage>
        <taxon>Bacteria</taxon>
        <taxon>Pseudomonadati</taxon>
        <taxon>Planctomycetota</taxon>
        <taxon>Planctomycetia</taxon>
        <taxon>Pirellulales</taxon>
        <taxon>Pirellulaceae</taxon>
        <taxon>Rubripirellula</taxon>
    </lineage>
</organism>
<protein>
    <submittedName>
        <fullName evidence="3">Transposase DDE domain protein</fullName>
    </submittedName>
</protein>
<dbReference type="InterPro" id="IPR047647">
    <property type="entry name" value="ISAs1_transpos"/>
</dbReference>
<sequence length="335" mass="37951">MTSSPLLTFAHFVNTKKDWFAKSLDMSSGVPSHDRFNSILKHIKPDELERCLLAWLTKLHEITDGQVIAINGKTLRRSYDHKDGKAAIHMVSAWATENHISLGQTVVDAKSNKITAIPKLLQMIEVSGALITIDAMGCQTEIADRIITEKANYCLTIKGNQPTLNKGLKAFSLKHLENDFADVEVREFQSNEKGHGREDFRSYYLCKVPSELRDAARWRGLKAIGISINNTTRRSGDRIDVRYYILSKYVSGKRFASAVRDHWGIENSLHWKLDITFGEDQSRIRKGHANENFNTLRRTALSLLKQEKTAKCGVKNQRLKSGWDCDYLAKVVFAA</sequence>
<name>A0A5C6EVJ4_9BACT</name>